<evidence type="ECO:0000313" key="2">
    <source>
        <dbReference type="Proteomes" id="UP000007887"/>
    </source>
</evidence>
<dbReference type="HOGENOM" id="CLU_2958148_0_0_9"/>
<dbReference type="KEGG" id="sri:SELR_27750"/>
<dbReference type="Proteomes" id="UP000007887">
    <property type="component" value="Chromosome"/>
</dbReference>
<protein>
    <submittedName>
        <fullName evidence="1">Uncharacterized protein</fullName>
    </submittedName>
</protein>
<dbReference type="PATRIC" id="fig|927704.6.peg.2863"/>
<organism evidence="1 2">
    <name type="scientific">Selenomonas ruminantium subsp. lactilytica (strain NBRC 103574 / TAM6421)</name>
    <dbReference type="NCBI Taxonomy" id="927704"/>
    <lineage>
        <taxon>Bacteria</taxon>
        <taxon>Bacillati</taxon>
        <taxon>Bacillota</taxon>
        <taxon>Negativicutes</taxon>
        <taxon>Selenomonadales</taxon>
        <taxon>Selenomonadaceae</taxon>
        <taxon>Selenomonas</taxon>
    </lineage>
</organism>
<gene>
    <name evidence="1" type="ordered locus">SELR_27750</name>
</gene>
<sequence>MRNTVSHEACLRKEAGYDDHDFVYQPAGGMQAAAGPLLLIRLVGKDEIEKIIERMNEYE</sequence>
<name>I0GUP6_SELRL</name>
<reference evidence="1 2" key="1">
    <citation type="submission" date="2011-10" db="EMBL/GenBank/DDBJ databases">
        <title>Whole genome sequence of Selenomonas ruminantium subsp. lactilytica TAM6421.</title>
        <authorList>
            <person name="Oguchi A."/>
            <person name="Ankai A."/>
            <person name="Kaneko J."/>
            <person name="Yamada-Narita S."/>
            <person name="Fukui S."/>
            <person name="Takahashi M."/>
            <person name="Onodera T."/>
            <person name="Kojima S."/>
            <person name="Fushimi T."/>
            <person name="Abe N."/>
            <person name="Kamio Y."/>
            <person name="Yamazaki S."/>
            <person name="Fujita N."/>
        </authorList>
    </citation>
    <scope>NUCLEOTIDE SEQUENCE [LARGE SCALE GENOMIC DNA]</scope>
    <source>
        <strain evidence="2">NBRC 103574 / TAM6421</strain>
    </source>
</reference>
<accession>I0GUP6</accession>
<proteinExistence type="predicted"/>
<evidence type="ECO:0000313" key="1">
    <source>
        <dbReference type="EMBL" id="BAL84483.1"/>
    </source>
</evidence>
<dbReference type="AlphaFoldDB" id="I0GUP6"/>
<dbReference type="EMBL" id="AP012292">
    <property type="protein sequence ID" value="BAL84483.1"/>
    <property type="molecule type" value="Genomic_DNA"/>
</dbReference>